<evidence type="ECO:0000259" key="5">
    <source>
        <dbReference type="PROSITE" id="PS50038"/>
    </source>
</evidence>
<evidence type="ECO:0000313" key="6">
    <source>
        <dbReference type="EMBL" id="NIG61865.1"/>
    </source>
</evidence>
<comment type="caution">
    <text evidence="6">The sequence shown here is derived from an EMBL/GenBank/DDBJ whole genome shotgun (WGS) entry which is preliminary data.</text>
</comment>
<gene>
    <name evidence="6" type="ORF">BU61_11179</name>
</gene>
<evidence type="ECO:0000313" key="7">
    <source>
        <dbReference type="Proteomes" id="UP001165941"/>
    </source>
</evidence>
<dbReference type="Proteomes" id="UP001165941">
    <property type="component" value="Unassembled WGS sequence"/>
</dbReference>
<feature type="disulfide bond" evidence="3">
    <location>
        <begin position="360"/>
        <end position="398"/>
    </location>
</feature>
<protein>
    <submittedName>
        <fullName evidence="6">Collagen alpha-1(XVIII) chain</fullName>
    </submittedName>
</protein>
<dbReference type="SUPFAM" id="SSF63501">
    <property type="entry name" value="Frizzled cysteine-rich domain"/>
    <property type="match status" value="1"/>
</dbReference>
<feature type="compositionally biased region" description="Polar residues" evidence="4">
    <location>
        <begin position="137"/>
        <end position="162"/>
    </location>
</feature>
<keyword evidence="7" id="KW-1185">Reference proteome</keyword>
<dbReference type="Pfam" id="PF01392">
    <property type="entry name" value="Fz"/>
    <property type="match status" value="1"/>
</dbReference>
<feature type="domain" description="FZ" evidence="5">
    <location>
        <begin position="308"/>
        <end position="425"/>
    </location>
</feature>
<dbReference type="InterPro" id="IPR020067">
    <property type="entry name" value="Frizzled_dom"/>
</dbReference>
<organism evidence="6 7">
    <name type="scientific">Pontoporia blainvillei</name>
    <name type="common">Franciscana</name>
    <name type="synonym">Delphinus blainvillei</name>
    <dbReference type="NCBI Taxonomy" id="48723"/>
    <lineage>
        <taxon>Eukaryota</taxon>
        <taxon>Metazoa</taxon>
        <taxon>Chordata</taxon>
        <taxon>Craniata</taxon>
        <taxon>Vertebrata</taxon>
        <taxon>Euteleostomi</taxon>
        <taxon>Mammalia</taxon>
        <taxon>Eutheria</taxon>
        <taxon>Laurasiatheria</taxon>
        <taxon>Artiodactyla</taxon>
        <taxon>Whippomorpha</taxon>
        <taxon>Cetacea</taxon>
        <taxon>Odontoceti</taxon>
        <taxon>Pontoporiidae</taxon>
        <taxon>Pontoporia</taxon>
    </lineage>
</organism>
<evidence type="ECO:0000256" key="3">
    <source>
        <dbReference type="PROSITE-ProRule" id="PRU00090"/>
    </source>
</evidence>
<name>A0ABX0SB10_PONBL</name>
<evidence type="ECO:0000256" key="1">
    <source>
        <dbReference type="ARBA" id="ARBA00022473"/>
    </source>
</evidence>
<feature type="region of interest" description="Disordered" evidence="4">
    <location>
        <begin position="108"/>
        <end position="221"/>
    </location>
</feature>
<sequence>MSWLWPANTAGSTVTPASQPPGSSPVRPTEDPTAHVTPQDDPTQHWKALGSPEPPLERPEVGQGQAPTVPSAASTASPDTKKENIAGVGAKILNVALGIRSFVQLWDDSTPTKSSTRAGTPGPGTPTDPLTTPGPSNGPQDDGTTPWLSTRAPSSPDTQRTGVGTLPAPAQPPPSPDGPRALLGEPAVPPPSPGRASLSSARAGAPPQGSQPPPGWPQELDRKGLLPVAARPGQQHRRPDDRTRTPPPLALVTGSPGAHAVPWALSSDPSAKLPHAALLALSGDRGAWVPHVANPAGPGLADSSALLGAAGRCLPLLPSLALCGHLGIGRFWLPNHLHHASGEEVQAAARAWGALLQTHCHRFLAWFFCLLLAPRCGPGALPGPPPCRQFCEALEDACWSRLDGRGLPFPCASLPAREEGRCVFIGPPAGNGRPATRFPIGPLDGVRCFLWGAG</sequence>
<keyword evidence="1" id="KW-0217">Developmental protein</keyword>
<feature type="compositionally biased region" description="Polar residues" evidence="4">
    <location>
        <begin position="108"/>
        <end position="118"/>
    </location>
</feature>
<proteinExistence type="predicted"/>
<comment type="caution">
    <text evidence="3">Lacks conserved residue(s) required for the propagation of feature annotation.</text>
</comment>
<dbReference type="SMART" id="SM00063">
    <property type="entry name" value="FRI"/>
    <property type="match status" value="1"/>
</dbReference>
<dbReference type="InterPro" id="IPR015526">
    <property type="entry name" value="Frizzled/SFRP"/>
</dbReference>
<dbReference type="EMBL" id="PGGH01377116">
    <property type="protein sequence ID" value="NIG61865.1"/>
    <property type="molecule type" value="Genomic_DNA"/>
</dbReference>
<dbReference type="GO" id="GO:0005581">
    <property type="term" value="C:collagen trimer"/>
    <property type="evidence" value="ECO:0007669"/>
    <property type="project" value="UniProtKB-KW"/>
</dbReference>
<reference evidence="6" key="1">
    <citation type="submission" date="2018-05" db="EMBL/GenBank/DDBJ databases">
        <authorList>
            <person name="Pedro S.L.S."/>
            <person name="Freitas R.C."/>
            <person name="Barreto A.S."/>
            <person name="Lima A.O.S."/>
        </authorList>
    </citation>
    <scope>NUCLEOTIDE SEQUENCE</scope>
    <source>
        <strain evidence="6">BP203</strain>
        <tissue evidence="6">Muscle</tissue>
    </source>
</reference>
<evidence type="ECO:0000256" key="4">
    <source>
        <dbReference type="SAM" id="MobiDB-lite"/>
    </source>
</evidence>
<feature type="region of interest" description="Disordered" evidence="4">
    <location>
        <begin position="1"/>
        <end position="85"/>
    </location>
</feature>
<dbReference type="Gene3D" id="1.10.2000.10">
    <property type="entry name" value="Frizzled cysteine-rich domain"/>
    <property type="match status" value="1"/>
</dbReference>
<dbReference type="Pfam" id="PF06121">
    <property type="entry name" value="DUF959"/>
    <property type="match status" value="1"/>
</dbReference>
<dbReference type="InterPro" id="IPR010363">
    <property type="entry name" value="DUF959_COL18_N"/>
</dbReference>
<keyword evidence="2 3" id="KW-1015">Disulfide bond</keyword>
<feature type="compositionally biased region" description="Low complexity" evidence="4">
    <location>
        <begin position="125"/>
        <end position="135"/>
    </location>
</feature>
<keyword evidence="6" id="KW-0176">Collagen</keyword>
<dbReference type="InterPro" id="IPR036790">
    <property type="entry name" value="Frizzled_dom_sf"/>
</dbReference>
<dbReference type="PANTHER" id="PTHR11309">
    <property type="entry name" value="FRIZZLED"/>
    <property type="match status" value="1"/>
</dbReference>
<feature type="compositionally biased region" description="Low complexity" evidence="4">
    <location>
        <begin position="66"/>
        <end position="78"/>
    </location>
</feature>
<dbReference type="PROSITE" id="PS50038">
    <property type="entry name" value="FZ"/>
    <property type="match status" value="1"/>
</dbReference>
<evidence type="ECO:0000256" key="2">
    <source>
        <dbReference type="ARBA" id="ARBA00023157"/>
    </source>
</evidence>
<feature type="compositionally biased region" description="Low complexity" evidence="4">
    <location>
        <begin position="194"/>
        <end position="208"/>
    </location>
</feature>
<accession>A0ABX0SB10</accession>
<feature type="disulfide bond" evidence="3">
    <location>
        <begin position="323"/>
        <end position="369"/>
    </location>
</feature>